<dbReference type="EMBL" id="AZHX01000541">
    <property type="protein sequence ID" value="ETX07043.1"/>
    <property type="molecule type" value="Genomic_DNA"/>
</dbReference>
<feature type="non-terminal residue" evidence="1">
    <location>
        <position position="254"/>
    </location>
</feature>
<sequence length="254" mass="27721">MRRSIAIMRLKIAGIIVTLTLGILVVMSFAADAQRSGKVYRLGFISSSVTSESHPFLEGLRQGLSELGYKAGKNIKIEYRFGKKQELPRLAEDLVKLQVDLIVAGGSQGIKAAKKATQTTPIVMTNSGNAQRSGFVASLARPGGNITGMTQISPELAAKRLQLLQETVPGLSKVAVLWYPLHPNTPNTFKETQEASQKLGLQLISLEVKAPTDFDAAFSTALKQRAEGLVVLRDPFMVRHRTLIVKFAMEHQLP</sequence>
<comment type="caution">
    <text evidence="1">The sequence shown here is derived from an EMBL/GenBank/DDBJ whole genome shotgun (WGS) entry which is preliminary data.</text>
</comment>
<organism evidence="1 2">
    <name type="scientific">Candidatus Entotheonella gemina</name>
    <dbReference type="NCBI Taxonomy" id="1429439"/>
    <lineage>
        <taxon>Bacteria</taxon>
        <taxon>Pseudomonadati</taxon>
        <taxon>Nitrospinota/Tectimicrobiota group</taxon>
        <taxon>Candidatus Tectimicrobiota</taxon>
        <taxon>Candidatus Entotheonellia</taxon>
        <taxon>Candidatus Entotheonellales</taxon>
        <taxon>Candidatus Entotheonellaceae</taxon>
        <taxon>Candidatus Entotheonella</taxon>
    </lineage>
</organism>
<dbReference type="InterPro" id="IPR007487">
    <property type="entry name" value="ABC_transpt-TYRBP-like"/>
</dbReference>
<dbReference type="Gene3D" id="3.40.50.2300">
    <property type="match status" value="1"/>
</dbReference>
<dbReference type="HOGENOM" id="CLU_058196_3_0_7"/>
<dbReference type="CDD" id="cd06325">
    <property type="entry name" value="PBP1_ABC_unchar_transporter"/>
    <property type="match status" value="1"/>
</dbReference>
<dbReference type="Proteomes" id="UP000019140">
    <property type="component" value="Unassembled WGS sequence"/>
</dbReference>
<reference evidence="1 2" key="1">
    <citation type="journal article" date="2014" name="Nature">
        <title>An environmental bacterial taxon with a large and distinct metabolic repertoire.</title>
        <authorList>
            <person name="Wilson M.C."/>
            <person name="Mori T."/>
            <person name="Ruckert C."/>
            <person name="Uria A.R."/>
            <person name="Helf M.J."/>
            <person name="Takada K."/>
            <person name="Gernert C."/>
            <person name="Steffens U.A."/>
            <person name="Heycke N."/>
            <person name="Schmitt S."/>
            <person name="Rinke C."/>
            <person name="Helfrich E.J."/>
            <person name="Brachmann A.O."/>
            <person name="Gurgui C."/>
            <person name="Wakimoto T."/>
            <person name="Kracht M."/>
            <person name="Crusemann M."/>
            <person name="Hentschel U."/>
            <person name="Abe I."/>
            <person name="Matsunaga S."/>
            <person name="Kalinowski J."/>
            <person name="Takeyama H."/>
            <person name="Piel J."/>
        </authorList>
    </citation>
    <scope>NUCLEOTIDE SEQUENCE [LARGE SCALE GENOMIC DNA]</scope>
    <source>
        <strain evidence="2">TSY2</strain>
    </source>
</reference>
<keyword evidence="2" id="KW-1185">Reference proteome</keyword>
<evidence type="ECO:0000313" key="2">
    <source>
        <dbReference type="Proteomes" id="UP000019140"/>
    </source>
</evidence>
<dbReference type="PANTHER" id="PTHR35271">
    <property type="entry name" value="ABC TRANSPORTER, SUBSTRATE-BINDING LIPOPROTEIN-RELATED"/>
    <property type="match status" value="1"/>
</dbReference>
<gene>
    <name evidence="1" type="ORF">ETSY2_13495</name>
</gene>
<dbReference type="Pfam" id="PF04392">
    <property type="entry name" value="ABC_sub_bind"/>
    <property type="match status" value="1"/>
</dbReference>
<evidence type="ECO:0000313" key="1">
    <source>
        <dbReference type="EMBL" id="ETX07043.1"/>
    </source>
</evidence>
<dbReference type="PANTHER" id="PTHR35271:SF1">
    <property type="entry name" value="ABC TRANSPORTER, SUBSTRATE-BINDING LIPOPROTEIN"/>
    <property type="match status" value="1"/>
</dbReference>
<name>W4MA17_9BACT</name>
<dbReference type="AlphaFoldDB" id="W4MA17"/>
<accession>W4MA17</accession>
<proteinExistence type="predicted"/>
<evidence type="ECO:0008006" key="3">
    <source>
        <dbReference type="Google" id="ProtNLM"/>
    </source>
</evidence>
<protein>
    <recommendedName>
        <fullName evidence="3">ABC transporter substrate-binding protein</fullName>
    </recommendedName>
</protein>